<keyword evidence="5" id="KW-1185">Reference proteome</keyword>
<reference evidence="4 5" key="1">
    <citation type="journal article" date="2021" name="Microorganisms">
        <title>Acidisoma silvae sp. nov. and Acidisomacellulosilytica sp. nov., Two Acidophilic Bacteria Isolated from Decaying Wood, Hydrolyzing Cellulose and Producing Poly-3-hydroxybutyrate.</title>
        <authorList>
            <person name="Mieszkin S."/>
            <person name="Pouder E."/>
            <person name="Uroz S."/>
            <person name="Simon-Colin C."/>
            <person name="Alain K."/>
        </authorList>
    </citation>
    <scope>NUCLEOTIDE SEQUENCE [LARGE SCALE GENOMIC DNA]</scope>
    <source>
        <strain evidence="4 5">HW T5.17</strain>
    </source>
</reference>
<organism evidence="4 5">
    <name type="scientific">Acidisoma cellulosilyticum</name>
    <dbReference type="NCBI Taxonomy" id="2802395"/>
    <lineage>
        <taxon>Bacteria</taxon>
        <taxon>Pseudomonadati</taxon>
        <taxon>Pseudomonadota</taxon>
        <taxon>Alphaproteobacteria</taxon>
        <taxon>Acetobacterales</taxon>
        <taxon>Acidocellaceae</taxon>
        <taxon>Acidisoma</taxon>
    </lineage>
</organism>
<dbReference type="SUPFAM" id="SSF56300">
    <property type="entry name" value="Metallo-dependent phosphatases"/>
    <property type="match status" value="1"/>
</dbReference>
<dbReference type="Gene3D" id="3.60.21.10">
    <property type="match status" value="1"/>
</dbReference>
<evidence type="ECO:0000259" key="3">
    <source>
        <dbReference type="Pfam" id="PF16370"/>
    </source>
</evidence>
<dbReference type="Pfam" id="PF00149">
    <property type="entry name" value="Metallophos"/>
    <property type="match status" value="1"/>
</dbReference>
<dbReference type="EMBL" id="JAESVA010000012">
    <property type="protein sequence ID" value="MCB8883304.1"/>
    <property type="molecule type" value="Genomic_DNA"/>
</dbReference>
<evidence type="ECO:0000313" key="4">
    <source>
        <dbReference type="EMBL" id="MCB8883304.1"/>
    </source>
</evidence>
<dbReference type="RefSeq" id="WP_227309958.1">
    <property type="nucleotide sequence ID" value="NZ_JAESVA010000012.1"/>
</dbReference>
<keyword evidence="1" id="KW-0732">Signal</keyword>
<comment type="caution">
    <text evidence="4">The sequence shown here is derived from an EMBL/GenBank/DDBJ whole genome shotgun (WGS) entry which is preliminary data.</text>
</comment>
<gene>
    <name evidence="4" type="ORF">ACELLULO517_23850</name>
</gene>
<dbReference type="InterPro" id="IPR004843">
    <property type="entry name" value="Calcineurin-like_PHP"/>
</dbReference>
<dbReference type="PANTHER" id="PTHR43143">
    <property type="entry name" value="METALLOPHOSPHOESTERASE, CALCINEURIN SUPERFAMILY"/>
    <property type="match status" value="1"/>
</dbReference>
<dbReference type="GO" id="GO:0016787">
    <property type="term" value="F:hydrolase activity"/>
    <property type="evidence" value="ECO:0007669"/>
    <property type="project" value="InterPro"/>
</dbReference>
<dbReference type="PANTHER" id="PTHR43143:SF6">
    <property type="entry name" value="BLL3016 PROTEIN"/>
    <property type="match status" value="1"/>
</dbReference>
<feature type="chain" id="PRO_5038075829" evidence="1">
    <location>
        <begin position="28"/>
        <end position="564"/>
    </location>
</feature>
<name>A0A964E677_9PROT</name>
<feature type="domain" description="Calcineurin-like phosphoesterase" evidence="2">
    <location>
        <begin position="200"/>
        <end position="350"/>
    </location>
</feature>
<dbReference type="InterPro" id="IPR032288">
    <property type="entry name" value="Metallophos_C"/>
</dbReference>
<dbReference type="Pfam" id="PF16370">
    <property type="entry name" value="MetallophosC"/>
    <property type="match status" value="1"/>
</dbReference>
<evidence type="ECO:0000259" key="2">
    <source>
        <dbReference type="Pfam" id="PF00149"/>
    </source>
</evidence>
<evidence type="ECO:0000256" key="1">
    <source>
        <dbReference type="SAM" id="SignalP"/>
    </source>
</evidence>
<dbReference type="AlphaFoldDB" id="A0A964E677"/>
<protein>
    <submittedName>
        <fullName evidence="4">Calcineurin-like phosphoesterase family protein</fullName>
    </submittedName>
</protein>
<accession>A0A964E677</accession>
<dbReference type="Proteomes" id="UP000721844">
    <property type="component" value="Unassembled WGS sequence"/>
</dbReference>
<dbReference type="InterPro" id="IPR051918">
    <property type="entry name" value="STPP_CPPED1"/>
</dbReference>
<feature type="signal peptide" evidence="1">
    <location>
        <begin position="1"/>
        <end position="27"/>
    </location>
</feature>
<sequence>MDWTTPLPRRLALAGMAASVVGQVAQADSLPAATGTKPADHPAAETAQGIVFEDKDGSGHRTADAQGIPDVMVSNGRDVVLTDAQGGWSLPVQAGDSVFVIKPTGWMTPVDPATQLPRFSTIHQPQGTPAALGLRYPGIAPTGPLPASIDFPLRRQTEPTRFNAILFTDPQPESLAELGYVRDDVVAQVTGIPAAFGITTGDLMFDDLSAYERSNRIVGTLGLPWYNCPGNHDMNYEAPDNRFSRETFKGIFGARYYAFQYGGTTFFMLDNVDYLGGHKYQGYFGRDQLGFIRNVLAHVPAEQLVVFCMHIPLRTLAGDTANFADTDWKDFLDVIRDRPAAVSFSGHTHTNEHHYLTTAGETDGTTGHHHHVMTAVSGSWWSGPFDVRGIPVALATDGAPNGFHLLSIDGASYETRLIPAHDPQRGQMRLMLDNGPHDTTPEVLAETLPGQLLGGPISTAATGSTRLVVNLYDGGPKSTLRYSIGEGGDWRPMQRVERLDPFVQDVYARNPLAIKPWVKPGKSSHIWQATLPAQLSPGTYAIRTQGIDEYGRRHDGMMVLDVTA</sequence>
<dbReference type="InterPro" id="IPR029052">
    <property type="entry name" value="Metallo-depent_PP-like"/>
</dbReference>
<feature type="domain" description="Calcineurin-like phosphoesterase C-terminal" evidence="3">
    <location>
        <begin position="371"/>
        <end position="553"/>
    </location>
</feature>
<proteinExistence type="predicted"/>
<evidence type="ECO:0000313" key="5">
    <source>
        <dbReference type="Proteomes" id="UP000721844"/>
    </source>
</evidence>